<feature type="domain" description="Major facilitator superfamily (MFS) profile" evidence="4">
    <location>
        <begin position="26"/>
        <end position="445"/>
    </location>
</feature>
<dbReference type="PANTHER" id="PTHR11360:SF284">
    <property type="entry name" value="EG:103B4.3 PROTEIN-RELATED"/>
    <property type="match status" value="1"/>
</dbReference>
<feature type="transmembrane region" description="Helical" evidence="3">
    <location>
        <begin position="95"/>
        <end position="114"/>
    </location>
</feature>
<keyword evidence="3" id="KW-1133">Transmembrane helix</keyword>
<feature type="compositionally biased region" description="Polar residues" evidence="2">
    <location>
        <begin position="1"/>
        <end position="19"/>
    </location>
</feature>
<feature type="transmembrane region" description="Helical" evidence="3">
    <location>
        <begin position="300"/>
        <end position="318"/>
    </location>
</feature>
<dbReference type="OrthoDB" id="10060767at2759"/>
<dbReference type="OMA" id="EHASHRD"/>
<feature type="transmembrane region" description="Helical" evidence="3">
    <location>
        <begin position="30"/>
        <end position="55"/>
    </location>
</feature>
<evidence type="ECO:0000259" key="4">
    <source>
        <dbReference type="PROSITE" id="PS50850"/>
    </source>
</evidence>
<keyword evidence="3" id="KW-0812">Transmembrane</keyword>
<feature type="transmembrane region" description="Helical" evidence="3">
    <location>
        <begin position="149"/>
        <end position="167"/>
    </location>
</feature>
<protein>
    <recommendedName>
        <fullName evidence="4">Major facilitator superfamily (MFS) profile domain-containing protein</fullName>
    </recommendedName>
</protein>
<dbReference type="GO" id="GO:0016020">
    <property type="term" value="C:membrane"/>
    <property type="evidence" value="ECO:0007669"/>
    <property type="project" value="UniProtKB-SubCell"/>
</dbReference>
<keyword evidence="6" id="KW-1185">Reference proteome</keyword>
<dbReference type="InterPro" id="IPR036259">
    <property type="entry name" value="MFS_trans_sf"/>
</dbReference>
<feature type="transmembrane region" description="Helical" evidence="3">
    <location>
        <begin position="120"/>
        <end position="142"/>
    </location>
</feature>
<dbReference type="InterPro" id="IPR050327">
    <property type="entry name" value="Proton-linked_MCT"/>
</dbReference>
<dbReference type="EnsemblMetazoa" id="XM_038198285.1">
    <property type="protein sequence ID" value="XP_038054213.1"/>
    <property type="gene ID" value="LOC119726553"/>
</dbReference>
<dbReference type="AlphaFoldDB" id="A0A913ZR08"/>
<feature type="transmembrane region" description="Helical" evidence="3">
    <location>
        <begin position="267"/>
        <end position="288"/>
    </location>
</feature>
<feature type="transmembrane region" description="Helical" evidence="3">
    <location>
        <begin position="330"/>
        <end position="350"/>
    </location>
</feature>
<dbReference type="GO" id="GO:0008028">
    <property type="term" value="F:monocarboxylic acid transmembrane transporter activity"/>
    <property type="evidence" value="ECO:0007669"/>
    <property type="project" value="TreeGrafter"/>
</dbReference>
<evidence type="ECO:0000256" key="3">
    <source>
        <dbReference type="SAM" id="Phobius"/>
    </source>
</evidence>
<dbReference type="SUPFAM" id="SSF103473">
    <property type="entry name" value="MFS general substrate transporter"/>
    <property type="match status" value="1"/>
</dbReference>
<dbReference type="PROSITE" id="PS50850">
    <property type="entry name" value="MFS"/>
    <property type="match status" value="1"/>
</dbReference>
<evidence type="ECO:0000313" key="5">
    <source>
        <dbReference type="EnsemblMetazoa" id="XP_038054213.1"/>
    </source>
</evidence>
<organism evidence="5 6">
    <name type="scientific">Patiria miniata</name>
    <name type="common">Bat star</name>
    <name type="synonym">Asterina miniata</name>
    <dbReference type="NCBI Taxonomy" id="46514"/>
    <lineage>
        <taxon>Eukaryota</taxon>
        <taxon>Metazoa</taxon>
        <taxon>Echinodermata</taxon>
        <taxon>Eleutherozoa</taxon>
        <taxon>Asterozoa</taxon>
        <taxon>Asteroidea</taxon>
        <taxon>Valvatacea</taxon>
        <taxon>Valvatida</taxon>
        <taxon>Asterinidae</taxon>
        <taxon>Patiria</taxon>
    </lineage>
</organism>
<dbReference type="Gene3D" id="1.20.1250.20">
    <property type="entry name" value="MFS general substrate transporter like domains"/>
    <property type="match status" value="1"/>
</dbReference>
<feature type="transmembrane region" description="Helical" evidence="3">
    <location>
        <begin position="356"/>
        <end position="378"/>
    </location>
</feature>
<dbReference type="InterPro" id="IPR020846">
    <property type="entry name" value="MFS_dom"/>
</dbReference>
<feature type="transmembrane region" description="Helical" evidence="3">
    <location>
        <begin position="390"/>
        <end position="413"/>
    </location>
</feature>
<feature type="transmembrane region" description="Helical" evidence="3">
    <location>
        <begin position="179"/>
        <end position="202"/>
    </location>
</feature>
<dbReference type="Pfam" id="PF07690">
    <property type="entry name" value="MFS_1"/>
    <property type="match status" value="1"/>
</dbReference>
<accession>A0A913ZR08</accession>
<evidence type="ECO:0000256" key="1">
    <source>
        <dbReference type="ARBA" id="ARBA00004141"/>
    </source>
</evidence>
<feature type="transmembrane region" description="Helical" evidence="3">
    <location>
        <begin position="419"/>
        <end position="439"/>
    </location>
</feature>
<sequence>MSVMTSQRHTTGHSATRPTNAPGRGRCTTIAVASFFVMFLISTMMRCTGILFLSWQNAFDASAVQTGGISSIVTSTVFLGSALSGVVCNRFGYRFTCILGGFLTSFAMFMTPWASNLIHMYTLAFFTGLGISLCYMAATVAVADYFRKYYAQVSGICMAGSSTFMVVSPPLFHLLLDAYGWRGTMLVAAAMCANLCVAGALYRSLHGSKVDDCNPNRDERLSEGQNTHQQVQVRSDVHKLKRLSLVGFLKGVFSAFKLELMLKSYRFSLLCLTCVELQMIYSCSVIFLVPRAQISGIDELKASFLLSMFGFGSLGARLSSGFFVTRKTPVEALCTCSFVLCCVGLLCSQAETYESFAASACIVGMCVGATTAWNNILLRKLVGLRHLASGQAIMLLFSGVGNLIGPIVAGLAYDSTGAFSTVFYVLAGLGAAAALQMLLMPLLRRIESGIDEERETPNN</sequence>
<dbReference type="PANTHER" id="PTHR11360">
    <property type="entry name" value="MONOCARBOXYLATE TRANSPORTER"/>
    <property type="match status" value="1"/>
</dbReference>
<feature type="region of interest" description="Disordered" evidence="2">
    <location>
        <begin position="1"/>
        <end position="22"/>
    </location>
</feature>
<name>A0A913ZR08_PATMI</name>
<feature type="transmembrane region" description="Helical" evidence="3">
    <location>
        <begin position="67"/>
        <end position="88"/>
    </location>
</feature>
<proteinExistence type="predicted"/>
<dbReference type="RefSeq" id="XP_038054213.1">
    <property type="nucleotide sequence ID" value="XM_038198285.1"/>
</dbReference>
<evidence type="ECO:0000313" key="6">
    <source>
        <dbReference type="Proteomes" id="UP000887568"/>
    </source>
</evidence>
<reference evidence="5" key="1">
    <citation type="submission" date="2022-11" db="UniProtKB">
        <authorList>
            <consortium name="EnsemblMetazoa"/>
        </authorList>
    </citation>
    <scope>IDENTIFICATION</scope>
</reference>
<evidence type="ECO:0000256" key="2">
    <source>
        <dbReference type="SAM" id="MobiDB-lite"/>
    </source>
</evidence>
<dbReference type="GeneID" id="119726553"/>
<keyword evidence="3" id="KW-0472">Membrane</keyword>
<comment type="subcellular location">
    <subcellularLocation>
        <location evidence="1">Membrane</location>
        <topology evidence="1">Multi-pass membrane protein</topology>
    </subcellularLocation>
</comment>
<dbReference type="Proteomes" id="UP000887568">
    <property type="component" value="Unplaced"/>
</dbReference>
<dbReference type="InterPro" id="IPR011701">
    <property type="entry name" value="MFS"/>
</dbReference>